<feature type="transmembrane region" description="Helical" evidence="8">
    <location>
        <begin position="85"/>
        <end position="109"/>
    </location>
</feature>
<dbReference type="AlphaFoldDB" id="A0A183GCR1"/>
<dbReference type="Proteomes" id="UP000050761">
    <property type="component" value="Unassembled WGS sequence"/>
</dbReference>
<proteinExistence type="predicted"/>
<evidence type="ECO:0000256" key="3">
    <source>
        <dbReference type="ARBA" id="ARBA00022692"/>
    </source>
</evidence>
<dbReference type="InterPro" id="IPR000175">
    <property type="entry name" value="Na/ntran_symport"/>
</dbReference>
<dbReference type="GO" id="GO:0016020">
    <property type="term" value="C:membrane"/>
    <property type="evidence" value="ECO:0007669"/>
    <property type="project" value="UniProtKB-SubCell"/>
</dbReference>
<protein>
    <submittedName>
        <fullName evidence="11">Ion_trans domain-containing protein</fullName>
    </submittedName>
</protein>
<dbReference type="InterPro" id="IPR037272">
    <property type="entry name" value="SNS_sf"/>
</dbReference>
<keyword evidence="7" id="KW-0915">Sodium</keyword>
<reference evidence="9 10" key="1">
    <citation type="submission" date="2018-11" db="EMBL/GenBank/DDBJ databases">
        <authorList>
            <consortium name="Pathogen Informatics"/>
        </authorList>
    </citation>
    <scope>NUCLEOTIDE SEQUENCE [LARGE SCALE GENOMIC DNA]</scope>
</reference>
<evidence type="ECO:0000256" key="4">
    <source>
        <dbReference type="ARBA" id="ARBA00022847"/>
    </source>
</evidence>
<keyword evidence="2" id="KW-0813">Transport</keyword>
<comment type="subcellular location">
    <subcellularLocation>
        <location evidence="1">Membrane</location>
        <topology evidence="1">Multi-pass membrane protein</topology>
    </subcellularLocation>
</comment>
<evidence type="ECO:0000313" key="10">
    <source>
        <dbReference type="Proteomes" id="UP000050761"/>
    </source>
</evidence>
<dbReference type="GO" id="GO:0046872">
    <property type="term" value="F:metal ion binding"/>
    <property type="evidence" value="ECO:0007669"/>
    <property type="project" value="UniProtKB-KW"/>
</dbReference>
<gene>
    <name evidence="9" type="ORF">HPBE_LOCUS19982</name>
</gene>
<accession>A0A183GCR1</accession>
<evidence type="ECO:0000256" key="6">
    <source>
        <dbReference type="ARBA" id="ARBA00023136"/>
    </source>
</evidence>
<dbReference type="EMBL" id="UZAH01031773">
    <property type="protein sequence ID" value="VDP17724.1"/>
    <property type="molecule type" value="Genomic_DNA"/>
</dbReference>
<reference evidence="11" key="2">
    <citation type="submission" date="2019-09" db="UniProtKB">
        <authorList>
            <consortium name="WormBaseParasite"/>
        </authorList>
    </citation>
    <scope>IDENTIFICATION</scope>
</reference>
<accession>A0A3P8CEI5</accession>
<keyword evidence="5 8" id="KW-1133">Transmembrane helix</keyword>
<feature type="binding site" evidence="7">
    <location>
        <position position="62"/>
    </location>
    <ligand>
        <name>Na(+)</name>
        <dbReference type="ChEBI" id="CHEBI:29101"/>
        <label>1</label>
    </ligand>
</feature>
<keyword evidence="10" id="KW-1185">Reference proteome</keyword>
<keyword evidence="7" id="KW-0479">Metal-binding</keyword>
<evidence type="ECO:0000256" key="1">
    <source>
        <dbReference type="ARBA" id="ARBA00004141"/>
    </source>
</evidence>
<evidence type="ECO:0000313" key="9">
    <source>
        <dbReference type="EMBL" id="VDP17724.1"/>
    </source>
</evidence>
<keyword evidence="6 8" id="KW-0472">Membrane</keyword>
<organism evidence="10 11">
    <name type="scientific">Heligmosomoides polygyrus</name>
    <name type="common">Parasitic roundworm</name>
    <dbReference type="NCBI Taxonomy" id="6339"/>
    <lineage>
        <taxon>Eukaryota</taxon>
        <taxon>Metazoa</taxon>
        <taxon>Ecdysozoa</taxon>
        <taxon>Nematoda</taxon>
        <taxon>Chromadorea</taxon>
        <taxon>Rhabditida</taxon>
        <taxon>Rhabditina</taxon>
        <taxon>Rhabditomorpha</taxon>
        <taxon>Strongyloidea</taxon>
        <taxon>Heligmosomidae</taxon>
        <taxon>Heligmosomoides</taxon>
    </lineage>
</organism>
<dbReference type="GO" id="GO:0015293">
    <property type="term" value="F:symporter activity"/>
    <property type="evidence" value="ECO:0007669"/>
    <property type="project" value="UniProtKB-KW"/>
</dbReference>
<evidence type="ECO:0000256" key="8">
    <source>
        <dbReference type="SAM" id="Phobius"/>
    </source>
</evidence>
<sequence length="138" mass="16329">MPPSPGIYINWVRHTDSWLKSIITRDEMWCLYVNIKRNRHWVDKADPFYVKIVNCLMFCALAHKSGTMWDFASNVLTNGGLFFMIIYWFMTFVIMFPILHLEIFVGQWCQSGIVKTMRSYGKGFECQFNFEVEMISSN</sequence>
<dbReference type="OrthoDB" id="616263at2759"/>
<keyword evidence="4" id="KW-0769">Symport</keyword>
<evidence type="ECO:0000256" key="5">
    <source>
        <dbReference type="ARBA" id="ARBA00022989"/>
    </source>
</evidence>
<keyword evidence="3 8" id="KW-0812">Transmembrane</keyword>
<dbReference type="PROSITE" id="PS50267">
    <property type="entry name" value="NA_NEUROTRAN_SYMP_3"/>
    <property type="match status" value="1"/>
</dbReference>
<evidence type="ECO:0000256" key="2">
    <source>
        <dbReference type="ARBA" id="ARBA00022448"/>
    </source>
</evidence>
<evidence type="ECO:0000256" key="7">
    <source>
        <dbReference type="PIRSR" id="PIRSR600175-1"/>
    </source>
</evidence>
<evidence type="ECO:0000313" key="11">
    <source>
        <dbReference type="WBParaSite" id="HPBE_0001998301-mRNA-1"/>
    </source>
</evidence>
<name>A0A183GCR1_HELPZ</name>
<feature type="transmembrane region" description="Helical" evidence="8">
    <location>
        <begin position="48"/>
        <end position="65"/>
    </location>
</feature>
<dbReference type="SUPFAM" id="SSF161070">
    <property type="entry name" value="SNF-like"/>
    <property type="match status" value="1"/>
</dbReference>
<dbReference type="WBParaSite" id="HPBE_0001998301-mRNA-1">
    <property type="protein sequence ID" value="HPBE_0001998301-mRNA-1"/>
    <property type="gene ID" value="HPBE_0001998301"/>
</dbReference>